<name>A0A6M0GYP8_9CLOT</name>
<evidence type="ECO:0000313" key="1">
    <source>
        <dbReference type="EMBL" id="NEU03469.1"/>
    </source>
</evidence>
<dbReference type="EMBL" id="JAAGPU010000001">
    <property type="protein sequence ID" value="NEU03469.1"/>
    <property type="molecule type" value="Genomic_DNA"/>
</dbReference>
<dbReference type="Proteomes" id="UP000481872">
    <property type="component" value="Unassembled WGS sequence"/>
</dbReference>
<protein>
    <submittedName>
        <fullName evidence="1">DUF1292 domain-containing protein</fullName>
    </submittedName>
</protein>
<gene>
    <name evidence="1" type="ORF">G3M99_01105</name>
</gene>
<comment type="caution">
    <text evidence="1">The sequence shown here is derived from an EMBL/GenBank/DDBJ whole genome shotgun (WGS) entry which is preliminary data.</text>
</comment>
<accession>A0A6M0GYP8</accession>
<reference evidence="1 2" key="1">
    <citation type="submission" date="2020-02" db="EMBL/GenBank/DDBJ databases">
        <title>Genome assembly of a novel Clostridium senegalense strain.</title>
        <authorList>
            <person name="Gupta T.B."/>
            <person name="Jauregui R."/>
            <person name="Maclean P."/>
            <person name="Nawarathana A."/>
            <person name="Brightwell G."/>
        </authorList>
    </citation>
    <scope>NUCLEOTIDE SEQUENCE [LARGE SCALE GENOMIC DNA]</scope>
    <source>
        <strain evidence="1 2">AGRFS4</strain>
    </source>
</reference>
<organism evidence="1 2">
    <name type="scientific">Clostridium senegalense</name>
    <dbReference type="NCBI Taxonomy" id="1465809"/>
    <lineage>
        <taxon>Bacteria</taxon>
        <taxon>Bacillati</taxon>
        <taxon>Bacillota</taxon>
        <taxon>Clostridia</taxon>
        <taxon>Eubacteriales</taxon>
        <taxon>Clostridiaceae</taxon>
        <taxon>Clostridium</taxon>
    </lineage>
</organism>
<sequence>MNDNKDCGCGCGCDNQENEVKHEGCGCGGHSNENEGCGCGHNHENEGCGCGCEDHEVLTVALEDEEGNTIICEIVDGFVFNENEFALVQNPNDGSVYLFKVVGDDEVGELVVPDDEEYDAAKKYYEKSITEQN</sequence>
<dbReference type="RefSeq" id="WP_061994929.1">
    <property type="nucleotide sequence ID" value="NZ_JAAGPU010000001.1"/>
</dbReference>
<evidence type="ECO:0000313" key="2">
    <source>
        <dbReference type="Proteomes" id="UP000481872"/>
    </source>
</evidence>
<keyword evidence="2" id="KW-1185">Reference proteome</keyword>
<dbReference type="Pfam" id="PF06949">
    <property type="entry name" value="DUF1292"/>
    <property type="match status" value="1"/>
</dbReference>
<proteinExistence type="predicted"/>
<dbReference type="AlphaFoldDB" id="A0A6M0GYP8"/>
<dbReference type="InterPro" id="IPR009711">
    <property type="entry name" value="UPF0473"/>
</dbReference>